<organism evidence="7 8">
    <name type="scientific">Sphingobium cloacae</name>
    <dbReference type="NCBI Taxonomy" id="120107"/>
    <lineage>
        <taxon>Bacteria</taxon>
        <taxon>Pseudomonadati</taxon>
        <taxon>Pseudomonadota</taxon>
        <taxon>Alphaproteobacteria</taxon>
        <taxon>Sphingomonadales</taxon>
        <taxon>Sphingomonadaceae</taxon>
        <taxon>Sphingobium</taxon>
    </lineage>
</organism>
<keyword evidence="4 6" id="KW-1133">Transmembrane helix</keyword>
<feature type="transmembrane region" description="Helical" evidence="6">
    <location>
        <begin position="17"/>
        <end position="36"/>
    </location>
</feature>
<keyword evidence="8" id="KW-1185">Reference proteome</keyword>
<feature type="transmembrane region" description="Helical" evidence="6">
    <location>
        <begin position="109"/>
        <end position="131"/>
    </location>
</feature>
<keyword evidence="5 6" id="KW-0472">Membrane</keyword>
<dbReference type="KEGG" id="sclo:SCLO_2002640"/>
<feature type="transmembrane region" description="Helical" evidence="6">
    <location>
        <begin position="238"/>
        <end position="257"/>
    </location>
</feature>
<evidence type="ECO:0000256" key="5">
    <source>
        <dbReference type="ARBA" id="ARBA00023136"/>
    </source>
</evidence>
<evidence type="ECO:0000256" key="1">
    <source>
        <dbReference type="ARBA" id="ARBA00004141"/>
    </source>
</evidence>
<feature type="transmembrane region" description="Helical" evidence="6">
    <location>
        <begin position="174"/>
        <end position="194"/>
    </location>
</feature>
<evidence type="ECO:0000256" key="3">
    <source>
        <dbReference type="ARBA" id="ARBA00022692"/>
    </source>
</evidence>
<feature type="transmembrane region" description="Helical" evidence="6">
    <location>
        <begin position="494"/>
        <end position="511"/>
    </location>
</feature>
<dbReference type="Pfam" id="PF07690">
    <property type="entry name" value="MFS_1"/>
    <property type="match status" value="1"/>
</dbReference>
<dbReference type="EMBL" id="AP017656">
    <property type="protein sequence ID" value="BAV66597.1"/>
    <property type="molecule type" value="Genomic_DNA"/>
</dbReference>
<feature type="transmembrane region" description="Helical" evidence="6">
    <location>
        <begin position="206"/>
        <end position="226"/>
    </location>
</feature>
<evidence type="ECO:0000256" key="6">
    <source>
        <dbReference type="SAM" id="Phobius"/>
    </source>
</evidence>
<accession>A0A1E1F7Y2</accession>
<comment type="subcellular location">
    <subcellularLocation>
        <location evidence="1">Membrane</location>
        <topology evidence="1">Multi-pass membrane protein</topology>
    </subcellularLocation>
</comment>
<sequence length="530" mass="56713">MIPGSPASIRHRPSIRVAYLTVGVLITITSGLANALVSANLPQIQGALGLTPVEGAWLPAAYVMVNLSANLILFKARQQFGIRRFAEVALAAYLAITVLHPFVDDYPTAVLVRGASGFVGAPLSSLGFYYVMQGFPKHLMGKAIVVGFGLTQLALPLAWLLSPALLDLGDWHTLYSFEFALALCTLAAVISLKLPPGIRIKVFEKTDVLTFILLAPAFVLIAGVLAQGQLQWWSEQPWMAWALVASLALLLLAFLVEHHRANPLIQTRWIGTGEVIRFVFAALAFRLILSEQSYAAAGLLRTLGMGPDQFRLFYLVVIAGVLSGIAIGAATFGPKTMMPMAIAAVILVLIASLLDSDATSDTRPNNMMASQAMIAMAGALVMAPLILHGVMGALKRGADHIVTFVILFTMTQSAGALLGPAIYGTFQQYRQHEYSGQITSHVDPTNPVVAQRLALQRGIYAARVSDPIIGGAGGTALLQQAATREASIRAYNDVFRLNAIIAFAFLLWCLWRVAVQLRAASQAPPPPAAA</sequence>
<geneLocation type="plasmid" evidence="8">
    <name>psclo_2 dna</name>
</geneLocation>
<feature type="transmembrane region" description="Helical" evidence="6">
    <location>
        <begin position="56"/>
        <end position="73"/>
    </location>
</feature>
<dbReference type="InterPro" id="IPR011701">
    <property type="entry name" value="MFS"/>
</dbReference>
<dbReference type="Gene3D" id="1.20.1250.20">
    <property type="entry name" value="MFS general substrate transporter like domains"/>
    <property type="match status" value="1"/>
</dbReference>
<dbReference type="PANTHER" id="PTHR42718">
    <property type="entry name" value="MAJOR FACILITATOR SUPERFAMILY MULTIDRUG TRANSPORTER MFSC"/>
    <property type="match status" value="1"/>
</dbReference>
<evidence type="ECO:0000313" key="7">
    <source>
        <dbReference type="EMBL" id="BAV66597.1"/>
    </source>
</evidence>
<feature type="transmembrane region" description="Helical" evidence="6">
    <location>
        <begin position="374"/>
        <end position="394"/>
    </location>
</feature>
<reference evidence="7 8" key="1">
    <citation type="submission" date="2016-10" db="EMBL/GenBank/DDBJ databases">
        <title>Complete Genome Sequence of the Nonylphenol-Degrading Bacterium Sphingobium cloacae JCM 10874T.</title>
        <authorList>
            <person name="Ootsuka M."/>
            <person name="Nishizawa T."/>
            <person name="Ohta H."/>
        </authorList>
    </citation>
    <scope>NUCLEOTIDE SEQUENCE [LARGE SCALE GENOMIC DNA]</scope>
    <source>
        <strain evidence="7 8">JCM 10874</strain>
        <plasmid evidence="8">psclo_2 dna</plasmid>
    </source>
</reference>
<feature type="transmembrane region" description="Helical" evidence="6">
    <location>
        <begin position="143"/>
        <end position="162"/>
    </location>
</feature>
<protein>
    <submittedName>
        <fullName evidence="7">MFS transporter</fullName>
    </submittedName>
</protein>
<dbReference type="InterPro" id="IPR036259">
    <property type="entry name" value="MFS_trans_sf"/>
</dbReference>
<feature type="transmembrane region" description="Helical" evidence="6">
    <location>
        <begin position="337"/>
        <end position="354"/>
    </location>
</feature>
<keyword evidence="7" id="KW-0614">Plasmid</keyword>
<feature type="transmembrane region" description="Helical" evidence="6">
    <location>
        <begin position="85"/>
        <end position="103"/>
    </location>
</feature>
<evidence type="ECO:0000313" key="8">
    <source>
        <dbReference type="Proteomes" id="UP000218272"/>
    </source>
</evidence>
<dbReference type="PANTHER" id="PTHR42718:SF9">
    <property type="entry name" value="MAJOR FACILITATOR SUPERFAMILY MULTIDRUG TRANSPORTER MFSC"/>
    <property type="match status" value="1"/>
</dbReference>
<gene>
    <name evidence="7" type="ORF">SCLO_2002640</name>
</gene>
<name>A0A1E1F7Y2_9SPHN</name>
<dbReference type="SUPFAM" id="SSF103473">
    <property type="entry name" value="MFS general substrate transporter"/>
    <property type="match status" value="1"/>
</dbReference>
<feature type="transmembrane region" description="Helical" evidence="6">
    <location>
        <begin position="401"/>
        <end position="423"/>
    </location>
</feature>
<evidence type="ECO:0000256" key="2">
    <source>
        <dbReference type="ARBA" id="ARBA00022448"/>
    </source>
</evidence>
<dbReference type="GO" id="GO:0016020">
    <property type="term" value="C:membrane"/>
    <property type="evidence" value="ECO:0007669"/>
    <property type="project" value="UniProtKB-SubCell"/>
</dbReference>
<proteinExistence type="predicted"/>
<dbReference type="AlphaFoldDB" id="A0A1E1F7Y2"/>
<dbReference type="Proteomes" id="UP000218272">
    <property type="component" value="Plasmid pSCLO_2"/>
</dbReference>
<evidence type="ECO:0000256" key="4">
    <source>
        <dbReference type="ARBA" id="ARBA00022989"/>
    </source>
</evidence>
<feature type="transmembrane region" description="Helical" evidence="6">
    <location>
        <begin position="309"/>
        <end position="330"/>
    </location>
</feature>
<keyword evidence="2" id="KW-0813">Transport</keyword>
<dbReference type="RefSeq" id="WP_231923448.1">
    <property type="nucleotide sequence ID" value="NZ_AP017656.1"/>
</dbReference>
<keyword evidence="3 6" id="KW-0812">Transmembrane</keyword>
<dbReference type="GO" id="GO:0022857">
    <property type="term" value="F:transmembrane transporter activity"/>
    <property type="evidence" value="ECO:0007669"/>
    <property type="project" value="InterPro"/>
</dbReference>